<dbReference type="Pfam" id="PF01061">
    <property type="entry name" value="ABC2_membrane"/>
    <property type="match status" value="1"/>
</dbReference>
<gene>
    <name evidence="13" type="ORF">PYE51_11695</name>
</gene>
<evidence type="ECO:0000256" key="3">
    <source>
        <dbReference type="ARBA" id="ARBA00022448"/>
    </source>
</evidence>
<accession>A0AAX3U1G5</accession>
<feature type="transmembrane region" description="Helical" evidence="11">
    <location>
        <begin position="143"/>
        <end position="167"/>
    </location>
</feature>
<dbReference type="InterPro" id="IPR047817">
    <property type="entry name" value="ABC2_TM_bact-type"/>
</dbReference>
<keyword evidence="8 11" id="KW-1133">Transmembrane helix</keyword>
<sequence>MYQEFLKLPFNNMNLIYQLTKREVVGRYKGSALGLLWSFIVPLVMLGVYTFVFGMVFKARWGVDGGHNFSVLLFAGLTFHAFLAECLTSSPGVILNKPNFVKKVVFPLEILPIVSVLTALFHFCVSLLILFFAVLWANGSVPLTWLALPFVFLPLFLLGLAASWLLASLGVYLRDIGQMTGVLATLLMFLCPIFYPLSAIPEAYQPYILLNPLSYIVEEARNILVFGTWPEFKNLAVYTLFAFILSFLSFVWFSKTRRGFADVL</sequence>
<keyword evidence="9" id="KW-0625">Polysaccharide transport</keyword>
<feature type="domain" description="ABC transmembrane type-2" evidence="12">
    <location>
        <begin position="33"/>
        <end position="256"/>
    </location>
</feature>
<evidence type="ECO:0000256" key="1">
    <source>
        <dbReference type="ARBA" id="ARBA00004651"/>
    </source>
</evidence>
<dbReference type="GO" id="GO:0015920">
    <property type="term" value="P:lipopolysaccharide transport"/>
    <property type="evidence" value="ECO:0007669"/>
    <property type="project" value="TreeGrafter"/>
</dbReference>
<evidence type="ECO:0000256" key="8">
    <source>
        <dbReference type="ARBA" id="ARBA00022989"/>
    </source>
</evidence>
<feature type="transmembrane region" description="Helical" evidence="11">
    <location>
        <begin position="179"/>
        <end position="197"/>
    </location>
</feature>
<evidence type="ECO:0000256" key="9">
    <source>
        <dbReference type="ARBA" id="ARBA00023047"/>
    </source>
</evidence>
<comment type="subcellular location">
    <subcellularLocation>
        <location evidence="11">Cell inner membrane</location>
        <topology evidence="11">Multi-pass membrane protein</topology>
    </subcellularLocation>
    <subcellularLocation>
        <location evidence="1">Cell membrane</location>
        <topology evidence="1">Multi-pass membrane protein</topology>
    </subcellularLocation>
</comment>
<proteinExistence type="inferred from homology"/>
<keyword evidence="6 11" id="KW-0812">Transmembrane</keyword>
<evidence type="ECO:0000313" key="14">
    <source>
        <dbReference type="Proteomes" id="UP001239257"/>
    </source>
</evidence>
<dbReference type="InterPro" id="IPR000412">
    <property type="entry name" value="ABC_2_transport"/>
</dbReference>
<evidence type="ECO:0000256" key="2">
    <source>
        <dbReference type="ARBA" id="ARBA00007783"/>
    </source>
</evidence>
<keyword evidence="4 11" id="KW-1003">Cell membrane</keyword>
<dbReference type="Proteomes" id="UP001239257">
    <property type="component" value="Chromosome 1"/>
</dbReference>
<comment type="similarity">
    <text evidence="2 11">Belongs to the ABC-2 integral membrane protein family.</text>
</comment>
<protein>
    <recommendedName>
        <fullName evidence="11">Transport permease protein</fullName>
    </recommendedName>
</protein>
<dbReference type="AlphaFoldDB" id="A0AAX3U1G5"/>
<evidence type="ECO:0000256" key="10">
    <source>
        <dbReference type="ARBA" id="ARBA00023136"/>
    </source>
</evidence>
<dbReference type="EMBL" id="CP118709">
    <property type="protein sequence ID" value="WGK81288.1"/>
    <property type="molecule type" value="Genomic_DNA"/>
</dbReference>
<evidence type="ECO:0000259" key="12">
    <source>
        <dbReference type="PROSITE" id="PS51012"/>
    </source>
</evidence>
<evidence type="ECO:0000256" key="6">
    <source>
        <dbReference type="ARBA" id="ARBA00022692"/>
    </source>
</evidence>
<feature type="transmembrane region" description="Helical" evidence="11">
    <location>
        <begin position="110"/>
        <end position="137"/>
    </location>
</feature>
<dbReference type="GO" id="GO:0043190">
    <property type="term" value="C:ATP-binding cassette (ABC) transporter complex"/>
    <property type="evidence" value="ECO:0007669"/>
    <property type="project" value="InterPro"/>
</dbReference>
<feature type="transmembrane region" description="Helical" evidence="11">
    <location>
        <begin position="235"/>
        <end position="253"/>
    </location>
</feature>
<evidence type="ECO:0000256" key="7">
    <source>
        <dbReference type="ARBA" id="ARBA00022903"/>
    </source>
</evidence>
<dbReference type="GO" id="GO:0015774">
    <property type="term" value="P:polysaccharide transport"/>
    <property type="evidence" value="ECO:0007669"/>
    <property type="project" value="UniProtKB-KW"/>
</dbReference>
<dbReference type="RefSeq" id="WP_301064469.1">
    <property type="nucleotide sequence ID" value="NZ_CP118709.1"/>
</dbReference>
<organism evidence="13 14">
    <name type="scientific">Vibrio aestuarianus</name>
    <dbReference type="NCBI Taxonomy" id="28171"/>
    <lineage>
        <taxon>Bacteria</taxon>
        <taxon>Pseudomonadati</taxon>
        <taxon>Pseudomonadota</taxon>
        <taxon>Gammaproteobacteria</taxon>
        <taxon>Vibrionales</taxon>
        <taxon>Vibrionaceae</taxon>
        <taxon>Vibrio</taxon>
    </lineage>
</organism>
<dbReference type="PANTHER" id="PTHR30413:SF10">
    <property type="entry name" value="CAPSULE POLYSACCHARIDE EXPORT INNER-MEMBRANE PROTEIN CTRC"/>
    <property type="match status" value="1"/>
</dbReference>
<keyword evidence="7" id="KW-0972">Capsule biogenesis/degradation</keyword>
<keyword evidence="10 11" id="KW-0472">Membrane</keyword>
<feature type="transmembrane region" description="Helical" evidence="11">
    <location>
        <begin position="69"/>
        <end position="89"/>
    </location>
</feature>
<evidence type="ECO:0000256" key="5">
    <source>
        <dbReference type="ARBA" id="ARBA00022597"/>
    </source>
</evidence>
<evidence type="ECO:0000256" key="11">
    <source>
        <dbReference type="RuleBase" id="RU361157"/>
    </source>
</evidence>
<evidence type="ECO:0000313" key="13">
    <source>
        <dbReference type="EMBL" id="WGK81288.1"/>
    </source>
</evidence>
<keyword evidence="5" id="KW-0762">Sugar transport</keyword>
<dbReference type="InterPro" id="IPR013525">
    <property type="entry name" value="ABC2_TM"/>
</dbReference>
<name>A0AAX3U1G5_9VIBR</name>
<keyword evidence="3 11" id="KW-0813">Transport</keyword>
<dbReference type="PROSITE" id="PS51012">
    <property type="entry name" value="ABC_TM2"/>
    <property type="match status" value="1"/>
</dbReference>
<dbReference type="PIRSF" id="PIRSF006648">
    <property type="entry name" value="DrrB"/>
    <property type="match status" value="1"/>
</dbReference>
<dbReference type="PRINTS" id="PR00164">
    <property type="entry name" value="ABC2TRNSPORT"/>
</dbReference>
<dbReference type="PANTHER" id="PTHR30413">
    <property type="entry name" value="INNER MEMBRANE TRANSPORT PERMEASE"/>
    <property type="match status" value="1"/>
</dbReference>
<evidence type="ECO:0000256" key="4">
    <source>
        <dbReference type="ARBA" id="ARBA00022475"/>
    </source>
</evidence>
<dbReference type="GO" id="GO:0140359">
    <property type="term" value="F:ABC-type transporter activity"/>
    <property type="evidence" value="ECO:0007669"/>
    <property type="project" value="InterPro"/>
</dbReference>
<reference evidence="13" key="1">
    <citation type="submission" date="2022-02" db="EMBL/GenBank/DDBJ databases">
        <title>Emergence and expansion in Europe of a Vibrio aestuarianus clonal complex pathogenic for oysters.</title>
        <authorList>
            <person name="Mesnil A."/>
            <person name="Travers M.-A."/>
        </authorList>
    </citation>
    <scope>NUCLEOTIDE SEQUENCE</scope>
    <source>
        <strain evidence="13">U29</strain>
    </source>
</reference>
<feature type="transmembrane region" description="Helical" evidence="11">
    <location>
        <begin position="32"/>
        <end position="57"/>
    </location>
</feature>